<evidence type="ECO:0000313" key="2">
    <source>
        <dbReference type="EMBL" id="KKL54987.1"/>
    </source>
</evidence>
<proteinExistence type="predicted"/>
<dbReference type="EMBL" id="LAZR01030998">
    <property type="protein sequence ID" value="KKL54987.1"/>
    <property type="molecule type" value="Genomic_DNA"/>
</dbReference>
<feature type="non-terminal residue" evidence="2">
    <location>
        <position position="122"/>
    </location>
</feature>
<evidence type="ECO:0000256" key="1">
    <source>
        <dbReference type="SAM" id="Phobius"/>
    </source>
</evidence>
<keyword evidence="1" id="KW-1133">Transmembrane helix</keyword>
<protein>
    <submittedName>
        <fullName evidence="2">Uncharacterized protein</fullName>
    </submittedName>
</protein>
<accession>A0A0F9FV10</accession>
<feature type="transmembrane region" description="Helical" evidence="1">
    <location>
        <begin position="102"/>
        <end position="121"/>
    </location>
</feature>
<sequence>MHPRISGSEIRSGRVNKMCRESGSGSCPEPTRTETLIVSLSMSLSHQTINAFLPNRAIFQIGTFYVTASTLADGRLRRLKLPPKLDGCGSIPSMIHRALRRFPALLTSFIPCALTLALGLFN</sequence>
<keyword evidence="1" id="KW-0812">Transmembrane</keyword>
<name>A0A0F9FV10_9ZZZZ</name>
<gene>
    <name evidence="2" type="ORF">LCGC14_2259890</name>
</gene>
<keyword evidence="1" id="KW-0472">Membrane</keyword>
<dbReference type="AlphaFoldDB" id="A0A0F9FV10"/>
<organism evidence="2">
    <name type="scientific">marine sediment metagenome</name>
    <dbReference type="NCBI Taxonomy" id="412755"/>
    <lineage>
        <taxon>unclassified sequences</taxon>
        <taxon>metagenomes</taxon>
        <taxon>ecological metagenomes</taxon>
    </lineage>
</organism>
<comment type="caution">
    <text evidence="2">The sequence shown here is derived from an EMBL/GenBank/DDBJ whole genome shotgun (WGS) entry which is preliminary data.</text>
</comment>
<reference evidence="2" key="1">
    <citation type="journal article" date="2015" name="Nature">
        <title>Complex archaea that bridge the gap between prokaryotes and eukaryotes.</title>
        <authorList>
            <person name="Spang A."/>
            <person name="Saw J.H."/>
            <person name="Jorgensen S.L."/>
            <person name="Zaremba-Niedzwiedzka K."/>
            <person name="Martijn J."/>
            <person name="Lind A.E."/>
            <person name="van Eijk R."/>
            <person name="Schleper C."/>
            <person name="Guy L."/>
            <person name="Ettema T.J."/>
        </authorList>
    </citation>
    <scope>NUCLEOTIDE SEQUENCE</scope>
</reference>